<feature type="compositionally biased region" description="Basic residues" evidence="1">
    <location>
        <begin position="135"/>
        <end position="146"/>
    </location>
</feature>
<feature type="compositionally biased region" description="Low complexity" evidence="1">
    <location>
        <begin position="499"/>
        <end position="513"/>
    </location>
</feature>
<protein>
    <submittedName>
        <fullName evidence="2">Uncharacterized protein</fullName>
    </submittedName>
</protein>
<feature type="compositionally biased region" description="Polar residues" evidence="1">
    <location>
        <begin position="515"/>
        <end position="531"/>
    </location>
</feature>
<feature type="region of interest" description="Disordered" evidence="1">
    <location>
        <begin position="63"/>
        <end position="93"/>
    </location>
</feature>
<feature type="compositionally biased region" description="Polar residues" evidence="1">
    <location>
        <begin position="1"/>
        <end position="24"/>
    </location>
</feature>
<dbReference type="OrthoDB" id="3260940at2759"/>
<sequence length="531" mass="58128">MADAESSSITNSSLAPSTTPTSILDSLPPHSSDRTASTDKVDRRASLGLIDAARVRFSKDFSSLLRSNSKSQSQRIRTVLSSQTEDPENEHPLYPNYVKLASHTVDLHLQTMDDSPDERPGRGFGARIVNFLNRSRSRSRSKKRRSRSLDAFPADPMPTSTAHLHSASLRLHARHSSLETDQDALVAGPSRPITRSPSRPLSGTAAPAGTSAKPRSRRVPEQIAVHNAAPTATAEIVAQVVPVEQTKSSSSKKGKTFNIFNILLSSPKKGSFSESARGRSRPNTPTAAASAPPPPPDQQLWHGSDNRAWEVKSGSNRSQKSTRKALAVDMGEDREAQCLPYKSADGRSAAVPGLIVPQPRRAPIHVLNSPPPMPRGGYSNSGRVEDKQYEEDDRDAQASVMEGRCSPLCGFGGSSSKGSHASQEKGKEKEKERMRGARERSWERERGYDKKEKEREKEKEKARERRRDKEKEKEREHITHPRRVGSPLPRDHRPRESTSAVAVASAVAPVLPLEKTTSNRSAGSKNSAGKE</sequence>
<feature type="non-terminal residue" evidence="2">
    <location>
        <position position="531"/>
    </location>
</feature>
<proteinExistence type="predicted"/>
<accession>A0A1Y2IVI7</accession>
<evidence type="ECO:0000313" key="3">
    <source>
        <dbReference type="Proteomes" id="UP000193067"/>
    </source>
</evidence>
<name>A0A1Y2IVI7_TRAC3</name>
<feature type="compositionally biased region" description="Low complexity" evidence="1">
    <location>
        <begin position="63"/>
        <end position="75"/>
    </location>
</feature>
<feature type="region of interest" description="Disordered" evidence="1">
    <location>
        <begin position="268"/>
        <end position="331"/>
    </location>
</feature>
<feature type="compositionally biased region" description="Low complexity" evidence="1">
    <location>
        <begin position="189"/>
        <end position="202"/>
    </location>
</feature>
<evidence type="ECO:0000256" key="1">
    <source>
        <dbReference type="SAM" id="MobiDB-lite"/>
    </source>
</evidence>
<reference evidence="2 3" key="1">
    <citation type="journal article" date="2015" name="Biotechnol. Biofuels">
        <title>Enhanced degradation of softwood versus hardwood by the white-rot fungus Pycnoporus coccineus.</title>
        <authorList>
            <person name="Couturier M."/>
            <person name="Navarro D."/>
            <person name="Chevret D."/>
            <person name="Henrissat B."/>
            <person name="Piumi F."/>
            <person name="Ruiz-Duenas F.J."/>
            <person name="Martinez A.T."/>
            <person name="Grigoriev I.V."/>
            <person name="Riley R."/>
            <person name="Lipzen A."/>
            <person name="Berrin J.G."/>
            <person name="Master E.R."/>
            <person name="Rosso M.N."/>
        </authorList>
    </citation>
    <scope>NUCLEOTIDE SEQUENCE [LARGE SCALE GENOMIC DNA]</scope>
    <source>
        <strain evidence="2 3">BRFM310</strain>
    </source>
</reference>
<dbReference type="Proteomes" id="UP000193067">
    <property type="component" value="Unassembled WGS sequence"/>
</dbReference>
<feature type="compositionally biased region" description="Basic and acidic residues" evidence="1">
    <location>
        <begin position="422"/>
        <end position="479"/>
    </location>
</feature>
<feature type="region of interest" description="Disordered" evidence="1">
    <location>
        <begin position="135"/>
        <end position="161"/>
    </location>
</feature>
<evidence type="ECO:0000313" key="2">
    <source>
        <dbReference type="EMBL" id="OSD04663.1"/>
    </source>
</evidence>
<dbReference type="STRING" id="1353009.A0A1Y2IVI7"/>
<feature type="compositionally biased region" description="Basic and acidic residues" evidence="1">
    <location>
        <begin position="31"/>
        <end position="45"/>
    </location>
</feature>
<keyword evidence="3" id="KW-1185">Reference proteome</keyword>
<dbReference type="AlphaFoldDB" id="A0A1Y2IVI7"/>
<dbReference type="EMBL" id="KZ084096">
    <property type="protein sequence ID" value="OSD04663.1"/>
    <property type="molecule type" value="Genomic_DNA"/>
</dbReference>
<gene>
    <name evidence="2" type="ORF">PYCCODRAFT_1386926</name>
</gene>
<feature type="region of interest" description="Disordered" evidence="1">
    <location>
        <begin position="180"/>
        <end position="219"/>
    </location>
</feature>
<feature type="region of interest" description="Disordered" evidence="1">
    <location>
        <begin position="1"/>
        <end position="45"/>
    </location>
</feature>
<feature type="region of interest" description="Disordered" evidence="1">
    <location>
        <begin position="354"/>
        <end position="531"/>
    </location>
</feature>
<organism evidence="2 3">
    <name type="scientific">Trametes coccinea (strain BRFM310)</name>
    <name type="common">Pycnoporus coccineus</name>
    <dbReference type="NCBI Taxonomy" id="1353009"/>
    <lineage>
        <taxon>Eukaryota</taxon>
        <taxon>Fungi</taxon>
        <taxon>Dikarya</taxon>
        <taxon>Basidiomycota</taxon>
        <taxon>Agaricomycotina</taxon>
        <taxon>Agaricomycetes</taxon>
        <taxon>Polyporales</taxon>
        <taxon>Polyporaceae</taxon>
        <taxon>Trametes</taxon>
    </lineage>
</organism>